<organism evidence="3 4">
    <name type="scientific">Linum trigynum</name>
    <dbReference type="NCBI Taxonomy" id="586398"/>
    <lineage>
        <taxon>Eukaryota</taxon>
        <taxon>Viridiplantae</taxon>
        <taxon>Streptophyta</taxon>
        <taxon>Embryophyta</taxon>
        <taxon>Tracheophyta</taxon>
        <taxon>Spermatophyta</taxon>
        <taxon>Magnoliopsida</taxon>
        <taxon>eudicotyledons</taxon>
        <taxon>Gunneridae</taxon>
        <taxon>Pentapetalae</taxon>
        <taxon>rosids</taxon>
        <taxon>fabids</taxon>
        <taxon>Malpighiales</taxon>
        <taxon>Linaceae</taxon>
        <taxon>Linum</taxon>
    </lineage>
</organism>
<dbReference type="Pfam" id="PF01657">
    <property type="entry name" value="Stress-antifung"/>
    <property type="match status" value="1"/>
</dbReference>
<dbReference type="AlphaFoldDB" id="A0AAV2DLS1"/>
<feature type="signal peptide" evidence="1">
    <location>
        <begin position="1"/>
        <end position="23"/>
    </location>
</feature>
<evidence type="ECO:0000259" key="2">
    <source>
        <dbReference type="PROSITE" id="PS51473"/>
    </source>
</evidence>
<evidence type="ECO:0000313" key="4">
    <source>
        <dbReference type="Proteomes" id="UP001497516"/>
    </source>
</evidence>
<sequence>MGKHSASAFVLLLLLLYIAAATGDGEFPPVGTPLCSQQVYTAADSFAADIDLVLKDLPGLDSEFLPTIDVNVYSPNHHHPVAYGQRICTDDKKIGVICEPCFADALSGLVTDCRNNHLAGGQITLKSCFMRCDLFTLLNQARGQITYSAQLMGSRTTLLGICGLDSWAGPIYTAWTGRRPT</sequence>
<keyword evidence="1" id="KW-0732">Signal</keyword>
<evidence type="ECO:0000256" key="1">
    <source>
        <dbReference type="SAM" id="SignalP"/>
    </source>
</evidence>
<dbReference type="Proteomes" id="UP001497516">
    <property type="component" value="Chromosome 3"/>
</dbReference>
<name>A0AAV2DLS1_9ROSI</name>
<gene>
    <name evidence="3" type="ORF">LTRI10_LOCUS16376</name>
</gene>
<dbReference type="PROSITE" id="PS51473">
    <property type="entry name" value="GNK2"/>
    <property type="match status" value="1"/>
</dbReference>
<dbReference type="EMBL" id="OZ034816">
    <property type="protein sequence ID" value="CAL1374515.1"/>
    <property type="molecule type" value="Genomic_DNA"/>
</dbReference>
<reference evidence="3 4" key="1">
    <citation type="submission" date="2024-04" db="EMBL/GenBank/DDBJ databases">
        <authorList>
            <person name="Fracassetti M."/>
        </authorList>
    </citation>
    <scope>NUCLEOTIDE SEQUENCE [LARGE SCALE GENOMIC DNA]</scope>
</reference>
<dbReference type="InterPro" id="IPR002902">
    <property type="entry name" value="GNK2"/>
</dbReference>
<proteinExistence type="predicted"/>
<feature type="chain" id="PRO_5043976766" description="Gnk2-homologous domain-containing protein" evidence="1">
    <location>
        <begin position="24"/>
        <end position="181"/>
    </location>
</feature>
<feature type="domain" description="Gnk2-homologous" evidence="2">
    <location>
        <begin position="28"/>
        <end position="137"/>
    </location>
</feature>
<evidence type="ECO:0000313" key="3">
    <source>
        <dbReference type="EMBL" id="CAL1374515.1"/>
    </source>
</evidence>
<keyword evidence="4" id="KW-1185">Reference proteome</keyword>
<accession>A0AAV2DLS1</accession>
<protein>
    <recommendedName>
        <fullName evidence="2">Gnk2-homologous domain-containing protein</fullName>
    </recommendedName>
</protein>